<dbReference type="SMART" id="SM00332">
    <property type="entry name" value="PP2Cc"/>
    <property type="match status" value="1"/>
</dbReference>
<evidence type="ECO:0000313" key="3">
    <source>
        <dbReference type="Proteomes" id="UP000515847"/>
    </source>
</evidence>
<dbReference type="SMART" id="SM00331">
    <property type="entry name" value="PP2C_SIG"/>
    <property type="match status" value="1"/>
</dbReference>
<dbReference type="InterPro" id="IPR036457">
    <property type="entry name" value="PPM-type-like_dom_sf"/>
</dbReference>
<gene>
    <name evidence="2" type="ORF">BR63_06460</name>
</gene>
<dbReference type="KEGG" id="tfr:BR63_06460"/>
<reference evidence="2 3" key="1">
    <citation type="journal article" date="2019" name="Front. Microbiol.">
        <title>Thermoanaerosceptrum fracticalcis gen. nov. sp. nov., a Novel Fumarate-Fermenting Microorganism From a Deep Fractured Carbonate Aquifer of the US Great Basin.</title>
        <authorList>
            <person name="Hamilton-Brehm S.D."/>
            <person name="Stewart L.E."/>
            <person name="Zavarin M."/>
            <person name="Caldwell M."/>
            <person name="Lawson P.A."/>
            <person name="Onstott T.C."/>
            <person name="Grzymski J."/>
            <person name="Neveux I."/>
            <person name="Lollar B.S."/>
            <person name="Russell C.E."/>
            <person name="Moser D.P."/>
        </authorList>
    </citation>
    <scope>NUCLEOTIDE SEQUENCE [LARGE SCALE GENOMIC DNA]</scope>
    <source>
        <strain evidence="2 3">DRI-13</strain>
    </source>
</reference>
<accession>A0A7G6E1N4</accession>
<dbReference type="AlphaFoldDB" id="A0A7G6E1N4"/>
<dbReference type="InterPro" id="IPR001932">
    <property type="entry name" value="PPM-type_phosphatase-like_dom"/>
</dbReference>
<dbReference type="InterPro" id="IPR015655">
    <property type="entry name" value="PP2C"/>
</dbReference>
<dbReference type="OrthoDB" id="9801841at2"/>
<dbReference type="NCBIfam" id="NF033484">
    <property type="entry name" value="Stp1_PP2C_phos"/>
    <property type="match status" value="1"/>
</dbReference>
<keyword evidence="3" id="KW-1185">Reference proteome</keyword>
<dbReference type="CDD" id="cd00143">
    <property type="entry name" value="PP2Cc"/>
    <property type="match status" value="1"/>
</dbReference>
<name>A0A7G6E1N4_THEFR</name>
<sequence length="236" mass="25760">MHVNALTDVGLVRKDNEDNYLVSADRGLFVVADGMGGHLGGAVASSMAIKVIDEEIREPHLEENPSRLLHTALLKANSLILQQGQSENLCGMGTTVTAALFQKGSIYIAHIGDSRAYLYRDQALTLLTQDHSLVNELLQKGGITVEEAQYHPQRNILTRALGTQVLPQIDFTTTPALPGDMLLLCTDGLSNHVTDQEIKTVLSEESNLKQKVKHLVNLALERGGNDNITVVLVQYE</sequence>
<dbReference type="Pfam" id="PF13672">
    <property type="entry name" value="PP2C_2"/>
    <property type="match status" value="1"/>
</dbReference>
<dbReference type="Gene3D" id="3.60.40.10">
    <property type="entry name" value="PPM-type phosphatase domain"/>
    <property type="match status" value="1"/>
</dbReference>
<dbReference type="GO" id="GO:0004722">
    <property type="term" value="F:protein serine/threonine phosphatase activity"/>
    <property type="evidence" value="ECO:0007669"/>
    <property type="project" value="InterPro"/>
</dbReference>
<dbReference type="PANTHER" id="PTHR47992">
    <property type="entry name" value="PROTEIN PHOSPHATASE"/>
    <property type="match status" value="1"/>
</dbReference>
<dbReference type="EMBL" id="CP045798">
    <property type="protein sequence ID" value="QNB45988.1"/>
    <property type="molecule type" value="Genomic_DNA"/>
</dbReference>
<dbReference type="PROSITE" id="PS51746">
    <property type="entry name" value="PPM_2"/>
    <property type="match status" value="1"/>
</dbReference>
<organism evidence="2 3">
    <name type="scientific">Thermanaerosceptrum fracticalcis</name>
    <dbReference type="NCBI Taxonomy" id="1712410"/>
    <lineage>
        <taxon>Bacteria</taxon>
        <taxon>Bacillati</taxon>
        <taxon>Bacillota</taxon>
        <taxon>Clostridia</taxon>
        <taxon>Eubacteriales</taxon>
        <taxon>Peptococcaceae</taxon>
        <taxon>Thermanaerosceptrum</taxon>
    </lineage>
</organism>
<evidence type="ECO:0000313" key="2">
    <source>
        <dbReference type="EMBL" id="QNB45988.1"/>
    </source>
</evidence>
<dbReference type="SUPFAM" id="SSF81606">
    <property type="entry name" value="PP2C-like"/>
    <property type="match status" value="1"/>
</dbReference>
<proteinExistence type="predicted"/>
<feature type="domain" description="PPM-type phosphatase" evidence="1">
    <location>
        <begin position="2"/>
        <end position="235"/>
    </location>
</feature>
<protein>
    <submittedName>
        <fullName evidence="2">Stp1/IreP family PP2C-type Ser/Thr phosphatase</fullName>
    </submittedName>
</protein>
<dbReference type="Proteomes" id="UP000515847">
    <property type="component" value="Chromosome"/>
</dbReference>
<evidence type="ECO:0000259" key="1">
    <source>
        <dbReference type="PROSITE" id="PS51746"/>
    </source>
</evidence>
<dbReference type="RefSeq" id="WP_034423837.1">
    <property type="nucleotide sequence ID" value="NZ_CP045798.1"/>
</dbReference>